<proteinExistence type="predicted"/>
<dbReference type="Pfam" id="PF13421">
    <property type="entry name" value="Band_7_1"/>
    <property type="match status" value="1"/>
</dbReference>
<dbReference type="PANTHER" id="PTHR37826:SF2">
    <property type="entry name" value="ZINC-RIBBON DOMAIN-CONTAINING PROTEIN"/>
    <property type="match status" value="1"/>
</dbReference>
<dbReference type="EMBL" id="AP023321">
    <property type="protein sequence ID" value="BCI60539.1"/>
    <property type="molecule type" value="Genomic_DNA"/>
</dbReference>
<name>A0A7I8D4X4_9FIRM</name>
<feature type="domain" description="SPFH" evidence="1">
    <location>
        <begin position="51"/>
        <end position="276"/>
    </location>
</feature>
<keyword evidence="3" id="KW-1185">Reference proteome</keyword>
<gene>
    <name evidence="2" type="primary">yniH</name>
    <name evidence="2" type="ORF">C12CBH8_11780</name>
</gene>
<evidence type="ECO:0000313" key="3">
    <source>
        <dbReference type="Proteomes" id="UP000593890"/>
    </source>
</evidence>
<dbReference type="Proteomes" id="UP000593890">
    <property type="component" value="Chromosome"/>
</dbReference>
<reference evidence="3" key="1">
    <citation type="submission" date="2020-07" db="EMBL/GenBank/DDBJ databases">
        <title>Complete genome sequencing of Clostridia bacterium strain 12CBH8.</title>
        <authorList>
            <person name="Sakamoto M."/>
            <person name="Murakami T."/>
            <person name="Mori H."/>
        </authorList>
    </citation>
    <scope>NUCLEOTIDE SEQUENCE [LARGE SCALE GENOMIC DNA]</scope>
    <source>
        <strain evidence="3">12CBH8</strain>
    </source>
</reference>
<dbReference type="CDD" id="cd03408">
    <property type="entry name" value="SPFH_like_u1"/>
    <property type="match status" value="1"/>
</dbReference>
<dbReference type="AlphaFoldDB" id="A0A7I8D4X4"/>
<organism evidence="2 3">
    <name type="scientific">Solibaculum mannosilyticum</name>
    <dbReference type="NCBI Taxonomy" id="2780922"/>
    <lineage>
        <taxon>Bacteria</taxon>
        <taxon>Bacillati</taxon>
        <taxon>Bacillota</taxon>
        <taxon>Clostridia</taxon>
        <taxon>Eubacteriales</taxon>
        <taxon>Oscillospiraceae</taxon>
        <taxon>Solibaculum</taxon>
    </lineage>
</organism>
<accession>A0A7I8D4X4</accession>
<sequence>MGLIKAAIGSLGGTLADQWKEFFYCDSIDQDILVVKGQKRTSRRSSNTKASDNIISNGSGIAVADGQCMIIVEQGRIVEVCAEPGEYTYDTSTEPSIFSGNLSGGIENTFQTIGKRFTYGGDTGKDQRIYYFNTKEIIGNKFGTPNPIPFRVVDHNIGMDIDVSVRCNGVYSYRIVDPLLFYANVCGNVEDEYTRQEIDGQLKTEFISALQPAFAKISELEIRPNAIPGHVEELSEAMNESLTTKWSELRGLAVVSIAMNSVTLTEEDAEIIKQAQRTAIMRDPTMAAATLTSAQADAMKAAAANKNGAMTGFMGMGMASQAGGMNAQSLFQMGAAQQAARQASSGRDTWTCSCGAQNNGKFCAECGKPKSASARGWTCSCGTVNKGKFCSECGKPKPANSPLYRCDKCGWEPEDPQHPPKFCPECGDPFDQSDLQ</sequence>
<evidence type="ECO:0000259" key="1">
    <source>
        <dbReference type="Pfam" id="PF13421"/>
    </source>
</evidence>
<dbReference type="RefSeq" id="WP_099321998.1">
    <property type="nucleotide sequence ID" value="NZ_AP023321.1"/>
</dbReference>
<dbReference type="CDD" id="cd00350">
    <property type="entry name" value="rubredoxin_like"/>
    <property type="match status" value="1"/>
</dbReference>
<dbReference type="InterPro" id="IPR033880">
    <property type="entry name" value="SPFH_YdjI"/>
</dbReference>
<dbReference type="PANTHER" id="PTHR37826">
    <property type="entry name" value="FLOTILLIN BAND_7_5 DOMAIN PROTEIN"/>
    <property type="match status" value="1"/>
</dbReference>
<evidence type="ECO:0000313" key="2">
    <source>
        <dbReference type="EMBL" id="BCI60539.1"/>
    </source>
</evidence>
<protein>
    <recommendedName>
        <fullName evidence="1">SPFH domain-containing protein</fullName>
    </recommendedName>
</protein>
<dbReference type="KEGG" id="sman:C12CBH8_11780"/>